<name>A0A238U6Z6_9FLAO</name>
<proteinExistence type="predicted"/>
<dbReference type="OrthoDB" id="1363338at2"/>
<protein>
    <submittedName>
        <fullName evidence="1">Uncharacterized protein</fullName>
    </submittedName>
</protein>
<accession>A0A238U6Z6</accession>
<evidence type="ECO:0000313" key="1">
    <source>
        <dbReference type="EMBL" id="SNR14971.1"/>
    </source>
</evidence>
<gene>
    <name evidence="1" type="ORF">TJEJU_1223</name>
</gene>
<reference evidence="1 2" key="1">
    <citation type="submission" date="2017-07" db="EMBL/GenBank/DDBJ databases">
        <authorList>
            <person name="Sun Z.S."/>
            <person name="Albrecht U."/>
            <person name="Echele G."/>
            <person name="Lee C.C."/>
        </authorList>
    </citation>
    <scope>NUCLEOTIDE SEQUENCE [LARGE SCALE GENOMIC DNA]</scope>
    <source>
        <strain evidence="2">type strain: KCTC 22618</strain>
    </source>
</reference>
<dbReference type="EMBL" id="LT899436">
    <property type="protein sequence ID" value="SNR14971.1"/>
    <property type="molecule type" value="Genomic_DNA"/>
</dbReference>
<evidence type="ECO:0000313" key="2">
    <source>
        <dbReference type="Proteomes" id="UP000215214"/>
    </source>
</evidence>
<dbReference type="KEGG" id="tje:TJEJU_1223"/>
<organism evidence="1 2">
    <name type="scientific">Tenacibaculum jejuense</name>
    <dbReference type="NCBI Taxonomy" id="584609"/>
    <lineage>
        <taxon>Bacteria</taxon>
        <taxon>Pseudomonadati</taxon>
        <taxon>Bacteroidota</taxon>
        <taxon>Flavobacteriia</taxon>
        <taxon>Flavobacteriales</taxon>
        <taxon>Flavobacteriaceae</taxon>
        <taxon>Tenacibaculum</taxon>
    </lineage>
</organism>
<keyword evidence="2" id="KW-1185">Reference proteome</keyword>
<dbReference type="AlphaFoldDB" id="A0A238U6Z6"/>
<dbReference type="Proteomes" id="UP000215214">
    <property type="component" value="Chromosome TJEJU"/>
</dbReference>
<sequence length="146" mass="17481">MIKKLTITFFLWLIFNFTYAQKIKLFNGNVYLDDKVILKYEKRTFNSELKLYTIDSNEEIGDFVEYSSRQYINGGFKKLYFTKENFKIESTRLKARGWKHTIAVLVEEKVINADGKIVKENLENFAHKYHENLKDMINYPIQRNCN</sequence>
<dbReference type="RefSeq" id="WP_095070333.1">
    <property type="nucleotide sequence ID" value="NZ_LT899436.1"/>
</dbReference>